<protein>
    <submittedName>
        <fullName evidence="2">Uncharacterized protein</fullName>
    </submittedName>
</protein>
<keyword evidence="3" id="KW-1185">Reference proteome</keyword>
<reference evidence="2 3" key="1">
    <citation type="journal article" date="2023" name="Plants (Basel)">
        <title>Bridging the Gap: Combining Genomics and Transcriptomics Approaches to Understand Stylosanthes scabra, an Orphan Legume from the Brazilian Caatinga.</title>
        <authorList>
            <person name="Ferreira-Neto J.R.C."/>
            <person name="da Silva M.D."/>
            <person name="Binneck E."/>
            <person name="de Melo N.F."/>
            <person name="da Silva R.H."/>
            <person name="de Melo A.L.T.M."/>
            <person name="Pandolfi V."/>
            <person name="Bustamante F.O."/>
            <person name="Brasileiro-Vidal A.C."/>
            <person name="Benko-Iseppon A.M."/>
        </authorList>
    </citation>
    <scope>NUCLEOTIDE SEQUENCE [LARGE SCALE GENOMIC DNA]</scope>
    <source>
        <tissue evidence="2">Leaves</tissue>
    </source>
</reference>
<keyword evidence="1" id="KW-0175">Coiled coil</keyword>
<proteinExistence type="predicted"/>
<gene>
    <name evidence="2" type="ORF">PIB30_097311</name>
</gene>
<dbReference type="EMBL" id="JASCZI010123211">
    <property type="protein sequence ID" value="MED6165199.1"/>
    <property type="molecule type" value="Genomic_DNA"/>
</dbReference>
<evidence type="ECO:0000256" key="1">
    <source>
        <dbReference type="SAM" id="Coils"/>
    </source>
</evidence>
<dbReference type="Proteomes" id="UP001341840">
    <property type="component" value="Unassembled WGS sequence"/>
</dbReference>
<sequence length="360" mass="40046">MEYVPVTYKGLNANQKVTADILVKLFSERNLKPKYVLGSPSEAHEAILKMAGNDVTLERLRRFLWSSPSNSVPAVSIPTLGTSVPPSGVQPVSVGRTQAFPESEGSSNAGGGGEAIPEVSSLFQEEIPPLPQHLSKKHQADDASIDPKRPRVSEGATWEFCSMDRSFDALGFIEHNLLAPRAQEVLKDYDPIKSIRWAEWASLRAATIMKSIEPRLTATEQWENRCAKLNGDLKMLNLQKIQDEKERAEAEQAKLKAEGDLKSVSDNLKTLKKERDLEIERRKDKETELDQEIRDLQKLAWDEKARADKAEASLGESEKGRLELVQMAQDSVAVTERALKAQISSLLPDFDVSQLGAFKD</sequence>
<feature type="coiled-coil region" evidence="1">
    <location>
        <begin position="219"/>
        <end position="299"/>
    </location>
</feature>
<evidence type="ECO:0000313" key="2">
    <source>
        <dbReference type="EMBL" id="MED6165199.1"/>
    </source>
</evidence>
<accession>A0ABU6UVV7</accession>
<name>A0ABU6UVV7_9FABA</name>
<evidence type="ECO:0000313" key="3">
    <source>
        <dbReference type="Proteomes" id="UP001341840"/>
    </source>
</evidence>
<comment type="caution">
    <text evidence="2">The sequence shown here is derived from an EMBL/GenBank/DDBJ whole genome shotgun (WGS) entry which is preliminary data.</text>
</comment>
<organism evidence="2 3">
    <name type="scientific">Stylosanthes scabra</name>
    <dbReference type="NCBI Taxonomy" id="79078"/>
    <lineage>
        <taxon>Eukaryota</taxon>
        <taxon>Viridiplantae</taxon>
        <taxon>Streptophyta</taxon>
        <taxon>Embryophyta</taxon>
        <taxon>Tracheophyta</taxon>
        <taxon>Spermatophyta</taxon>
        <taxon>Magnoliopsida</taxon>
        <taxon>eudicotyledons</taxon>
        <taxon>Gunneridae</taxon>
        <taxon>Pentapetalae</taxon>
        <taxon>rosids</taxon>
        <taxon>fabids</taxon>
        <taxon>Fabales</taxon>
        <taxon>Fabaceae</taxon>
        <taxon>Papilionoideae</taxon>
        <taxon>50 kb inversion clade</taxon>
        <taxon>dalbergioids sensu lato</taxon>
        <taxon>Dalbergieae</taxon>
        <taxon>Pterocarpus clade</taxon>
        <taxon>Stylosanthes</taxon>
    </lineage>
</organism>